<organism evidence="2 3">
    <name type="scientific">Fimbriiglobus ruber</name>
    <dbReference type="NCBI Taxonomy" id="1908690"/>
    <lineage>
        <taxon>Bacteria</taxon>
        <taxon>Pseudomonadati</taxon>
        <taxon>Planctomycetota</taxon>
        <taxon>Planctomycetia</taxon>
        <taxon>Gemmatales</taxon>
        <taxon>Gemmataceae</taxon>
        <taxon>Fimbriiglobus</taxon>
    </lineage>
</organism>
<dbReference type="PANTHER" id="PTHR12110">
    <property type="entry name" value="HYDROXYPYRUVATE ISOMERASE"/>
    <property type="match status" value="1"/>
</dbReference>
<evidence type="ECO:0000313" key="2">
    <source>
        <dbReference type="EMBL" id="OWK47048.1"/>
    </source>
</evidence>
<proteinExistence type="predicted"/>
<evidence type="ECO:0000259" key="1">
    <source>
        <dbReference type="Pfam" id="PF01261"/>
    </source>
</evidence>
<dbReference type="EMBL" id="NIDE01000001">
    <property type="protein sequence ID" value="OWK47048.1"/>
    <property type="molecule type" value="Genomic_DNA"/>
</dbReference>
<dbReference type="Proteomes" id="UP000214646">
    <property type="component" value="Unassembled WGS sequence"/>
</dbReference>
<dbReference type="PANTHER" id="PTHR12110:SF21">
    <property type="entry name" value="XYLOSE ISOMERASE-LIKE TIM BARREL DOMAIN-CONTAINING PROTEIN"/>
    <property type="match status" value="1"/>
</dbReference>
<evidence type="ECO:0000313" key="3">
    <source>
        <dbReference type="Proteomes" id="UP000214646"/>
    </source>
</evidence>
<name>A0A225E8F0_9BACT</name>
<keyword evidence="2" id="KW-0413">Isomerase</keyword>
<reference evidence="3" key="1">
    <citation type="submission" date="2017-06" db="EMBL/GenBank/DDBJ databases">
        <title>Genome analysis of Fimbriiglobus ruber SP5, the first member of the order Planctomycetales with confirmed chitinolytic capability.</title>
        <authorList>
            <person name="Ravin N.V."/>
            <person name="Rakitin A.L."/>
            <person name="Ivanova A.A."/>
            <person name="Beletsky A.V."/>
            <person name="Kulichevskaya I.S."/>
            <person name="Mardanov A.V."/>
            <person name="Dedysh S.N."/>
        </authorList>
    </citation>
    <scope>NUCLEOTIDE SEQUENCE [LARGE SCALE GENOMIC DNA]</scope>
    <source>
        <strain evidence="3">SP5</strain>
    </source>
</reference>
<sequence length="342" mass="37794">MVTSSDHRTDPMPRPILLFSGPWADVPLEALAAKAGGDWGYQGFELCCWGDHLEVQRGLSEDGYCPERLELLARHDLQVPVVAAHKVGHAVSDVIDARHQALVPDYVWGDGDPDRVRHRAAEEMMATFRLAEKLGAAVVSGFTGSPVWSYVGGYPAPKPGIIQDALRQFAAQWNPILDAAGESGVRFACEVHPGQLAYDLYSAEVVLDALNGREEFGFTFDPSHLFWQGVDPVAFLRRYPDRIYHVHIKDAILSLDGRAGVLGGYWPSGDSRRGWQFRSPGRGGIDWDAIIRALNEIGYDGPLSVDWHDPGMDREFGAAEARQFVKQLDFDPPPHGPRAFRG</sequence>
<dbReference type="Gene3D" id="3.20.20.150">
    <property type="entry name" value="Divalent-metal-dependent TIM barrel enzymes"/>
    <property type="match status" value="1"/>
</dbReference>
<accession>A0A225E8F0</accession>
<dbReference type="Pfam" id="PF01261">
    <property type="entry name" value="AP_endonuc_2"/>
    <property type="match status" value="1"/>
</dbReference>
<protein>
    <submittedName>
        <fullName evidence="2">Inosose isomerase</fullName>
    </submittedName>
</protein>
<dbReference type="SUPFAM" id="SSF51658">
    <property type="entry name" value="Xylose isomerase-like"/>
    <property type="match status" value="1"/>
</dbReference>
<dbReference type="AlphaFoldDB" id="A0A225E8F0"/>
<dbReference type="InterPro" id="IPR036237">
    <property type="entry name" value="Xyl_isomerase-like_sf"/>
</dbReference>
<keyword evidence="3" id="KW-1185">Reference proteome</keyword>
<dbReference type="InterPro" id="IPR013022">
    <property type="entry name" value="Xyl_isomerase-like_TIM-brl"/>
</dbReference>
<feature type="domain" description="Xylose isomerase-like TIM barrel" evidence="1">
    <location>
        <begin position="38"/>
        <end position="327"/>
    </location>
</feature>
<dbReference type="GO" id="GO:0016853">
    <property type="term" value="F:isomerase activity"/>
    <property type="evidence" value="ECO:0007669"/>
    <property type="project" value="UniProtKB-KW"/>
</dbReference>
<gene>
    <name evidence="2" type="ORF">FRUB_00747</name>
</gene>
<comment type="caution">
    <text evidence="2">The sequence shown here is derived from an EMBL/GenBank/DDBJ whole genome shotgun (WGS) entry which is preliminary data.</text>
</comment>
<dbReference type="InterPro" id="IPR050312">
    <property type="entry name" value="IolE/XylAMocC-like"/>
</dbReference>